<dbReference type="InterPro" id="IPR033249">
    <property type="entry name" value="CLE_plant"/>
</dbReference>
<feature type="region of interest" description="Disordered" evidence="1">
    <location>
        <begin position="70"/>
        <end position="107"/>
    </location>
</feature>
<evidence type="ECO:0000313" key="3">
    <source>
        <dbReference type="EMBL" id="KAK9106095.1"/>
    </source>
</evidence>
<gene>
    <name evidence="3" type="ORF">Scep_022939</name>
</gene>
<protein>
    <submittedName>
        <fullName evidence="3">Uncharacterized protein</fullName>
    </submittedName>
</protein>
<organism evidence="3 4">
    <name type="scientific">Stephania cephalantha</name>
    <dbReference type="NCBI Taxonomy" id="152367"/>
    <lineage>
        <taxon>Eukaryota</taxon>
        <taxon>Viridiplantae</taxon>
        <taxon>Streptophyta</taxon>
        <taxon>Embryophyta</taxon>
        <taxon>Tracheophyta</taxon>
        <taxon>Spermatophyta</taxon>
        <taxon>Magnoliopsida</taxon>
        <taxon>Ranunculales</taxon>
        <taxon>Menispermaceae</taxon>
        <taxon>Menispermoideae</taxon>
        <taxon>Cissampelideae</taxon>
        <taxon>Stephania</taxon>
    </lineage>
</organism>
<dbReference type="PANTHER" id="PTHR34545">
    <property type="entry name" value="CLAVATA3/ESR (CLE)-RELATED PROTEIN 22"/>
    <property type="match status" value="1"/>
</dbReference>
<reference evidence="3 4" key="1">
    <citation type="submission" date="2024-01" db="EMBL/GenBank/DDBJ databases">
        <title>Genome assemblies of Stephania.</title>
        <authorList>
            <person name="Yang L."/>
        </authorList>
    </citation>
    <scope>NUCLEOTIDE SEQUENCE [LARGE SCALE GENOMIC DNA]</scope>
    <source>
        <strain evidence="3">JXDWG</strain>
        <tissue evidence="3">Leaf</tissue>
    </source>
</reference>
<feature type="chain" id="PRO_5042903129" evidence="2">
    <location>
        <begin position="33"/>
        <end position="107"/>
    </location>
</feature>
<sequence>MSYSSIDVRRGKTLVFCFWVALIFTHLCPCCAVRDEERWWSSSSSTTLPRRVLLRFLDLSSTVASNSVVVSSEATSKKNSGGDGKDEGVLFEDEKRKIHTGPNPLHN</sequence>
<evidence type="ECO:0000256" key="2">
    <source>
        <dbReference type="SAM" id="SignalP"/>
    </source>
</evidence>
<comment type="caution">
    <text evidence="3">The sequence shown here is derived from an EMBL/GenBank/DDBJ whole genome shotgun (WGS) entry which is preliminary data.</text>
</comment>
<proteinExistence type="predicted"/>
<dbReference type="GO" id="GO:0048731">
    <property type="term" value="P:system development"/>
    <property type="evidence" value="ECO:0007669"/>
    <property type="project" value="InterPro"/>
</dbReference>
<feature type="signal peptide" evidence="2">
    <location>
        <begin position="1"/>
        <end position="32"/>
    </location>
</feature>
<name>A0AAP0I2M9_9MAGN</name>
<evidence type="ECO:0000256" key="1">
    <source>
        <dbReference type="SAM" id="MobiDB-lite"/>
    </source>
</evidence>
<dbReference type="AlphaFoldDB" id="A0AAP0I2M9"/>
<dbReference type="EMBL" id="JBBNAG010000009">
    <property type="protein sequence ID" value="KAK9106095.1"/>
    <property type="molecule type" value="Genomic_DNA"/>
</dbReference>
<keyword evidence="4" id="KW-1185">Reference proteome</keyword>
<keyword evidence="2" id="KW-0732">Signal</keyword>
<evidence type="ECO:0000313" key="4">
    <source>
        <dbReference type="Proteomes" id="UP001419268"/>
    </source>
</evidence>
<accession>A0AAP0I2M9</accession>
<dbReference type="Proteomes" id="UP001419268">
    <property type="component" value="Unassembled WGS sequence"/>
</dbReference>
<feature type="compositionally biased region" description="Basic and acidic residues" evidence="1">
    <location>
        <begin position="83"/>
        <end position="96"/>
    </location>
</feature>
<dbReference type="PANTHER" id="PTHR34545:SF7">
    <property type="entry name" value="CLAVATA3_ESR (CLE)-RELATED PROTEIN 16"/>
    <property type="match status" value="1"/>
</dbReference>